<accession>A7MIY0</accession>
<organism evidence="2 3">
    <name type="scientific">Cronobacter sakazakii (strain ATCC BAA-894)</name>
    <name type="common">Enterobacter sakazakii</name>
    <dbReference type="NCBI Taxonomy" id="290339"/>
    <lineage>
        <taxon>Bacteria</taxon>
        <taxon>Pseudomonadati</taxon>
        <taxon>Pseudomonadota</taxon>
        <taxon>Gammaproteobacteria</taxon>
        <taxon>Enterobacterales</taxon>
        <taxon>Enterobacteriaceae</taxon>
        <taxon>Cronobacter</taxon>
    </lineage>
</organism>
<keyword evidence="3" id="KW-1185">Reference proteome</keyword>
<dbReference type="KEGG" id="esa:ESA_02593"/>
<feature type="transmembrane region" description="Helical" evidence="1">
    <location>
        <begin position="133"/>
        <end position="153"/>
    </location>
</feature>
<dbReference type="HOGENOM" id="CLU_1575858_0_0_6"/>
<evidence type="ECO:0000313" key="3">
    <source>
        <dbReference type="Proteomes" id="UP000000260"/>
    </source>
</evidence>
<reference evidence="2 3" key="1">
    <citation type="journal article" date="2010" name="PLoS ONE">
        <title>Genome sequence of Cronobacter sakazakii BAA-894 and comparative genomic hybridization analysis with other Cronobacter species.</title>
        <authorList>
            <person name="Kucerova E."/>
            <person name="Clifton S.W."/>
            <person name="Xia X.Q."/>
            <person name="Long F."/>
            <person name="Porwollik S."/>
            <person name="Fulton L."/>
            <person name="Fronick C."/>
            <person name="Minx P."/>
            <person name="Kyung K."/>
            <person name="Warren W."/>
            <person name="Fulton R."/>
            <person name="Feng D."/>
            <person name="Wollam A."/>
            <person name="Shah N."/>
            <person name="Bhonagiri V."/>
            <person name="Nash W.E."/>
            <person name="Hallsworth-Pepin K."/>
            <person name="Wilson R.K."/>
            <person name="McClelland M."/>
            <person name="Forsythe S.J."/>
        </authorList>
    </citation>
    <scope>NUCLEOTIDE SEQUENCE [LARGE SCALE GENOMIC DNA]</scope>
    <source>
        <strain evidence="2 3">ATCC BAA-894</strain>
    </source>
</reference>
<evidence type="ECO:0000313" key="2">
    <source>
        <dbReference type="EMBL" id="ABU77838.1"/>
    </source>
</evidence>
<name>A7MIY0_CROS8</name>
<keyword evidence="1" id="KW-1133">Transmembrane helix</keyword>
<dbReference type="AlphaFoldDB" id="A7MIY0"/>
<proteinExistence type="predicted"/>
<gene>
    <name evidence="2" type="ordered locus">ESA_02593</name>
</gene>
<sequence length="169" mass="18048">MYSGVKYDYWEVLPDVLGQASPVHCTLPVEPEVLLPVAPASPLVLCAVPEEVPVAVPVPVFTPLFAELVPEVLILLLSTPFGATFCLASGATWPALAAAFAEPVSLPPVDEPESAASAAPLARVRVAVRKSEVSLFSFIVMLLFWSLLLDNFFQQCTVKKLISACVAVE</sequence>
<keyword evidence="1" id="KW-0812">Transmembrane</keyword>
<dbReference type="EMBL" id="CP000783">
    <property type="protein sequence ID" value="ABU77838.1"/>
    <property type="molecule type" value="Genomic_DNA"/>
</dbReference>
<keyword evidence="1" id="KW-0472">Membrane</keyword>
<dbReference type="Proteomes" id="UP000000260">
    <property type="component" value="Chromosome"/>
</dbReference>
<evidence type="ECO:0000256" key="1">
    <source>
        <dbReference type="SAM" id="Phobius"/>
    </source>
</evidence>
<protein>
    <submittedName>
        <fullName evidence="2">Uncharacterized protein</fullName>
    </submittedName>
</protein>